<name>A0A063Y4F6_9GAMM</name>
<keyword evidence="8" id="KW-1185">Reference proteome</keyword>
<evidence type="ECO:0000256" key="5">
    <source>
        <dbReference type="ARBA" id="ARBA00022729"/>
    </source>
</evidence>
<evidence type="ECO:0000313" key="8">
    <source>
        <dbReference type="Proteomes" id="UP000027318"/>
    </source>
</evidence>
<dbReference type="Pfam" id="PF01497">
    <property type="entry name" value="Peripla_BP_2"/>
    <property type="match status" value="1"/>
</dbReference>
<keyword evidence="4" id="KW-0408">Iron</keyword>
<dbReference type="GO" id="GO:1901678">
    <property type="term" value="P:iron coordination entity transport"/>
    <property type="evidence" value="ECO:0007669"/>
    <property type="project" value="UniProtKB-ARBA"/>
</dbReference>
<dbReference type="PANTHER" id="PTHR30532:SF28">
    <property type="entry name" value="PETROBACTIN-BINDING PROTEIN YCLQ"/>
    <property type="match status" value="1"/>
</dbReference>
<keyword evidence="4" id="KW-0410">Iron transport</keyword>
<protein>
    <submittedName>
        <fullName evidence="7">Iron compound ABC uptake transporter substrate-binding protein</fullName>
    </submittedName>
</protein>
<comment type="subcellular location">
    <subcellularLocation>
        <location evidence="1">Cell envelope</location>
    </subcellularLocation>
</comment>
<organism evidence="7 8">
    <name type="scientific">Nitrincola lacisaponensis</name>
    <dbReference type="NCBI Taxonomy" id="267850"/>
    <lineage>
        <taxon>Bacteria</taxon>
        <taxon>Pseudomonadati</taxon>
        <taxon>Pseudomonadota</taxon>
        <taxon>Gammaproteobacteria</taxon>
        <taxon>Oceanospirillales</taxon>
        <taxon>Oceanospirillaceae</taxon>
        <taxon>Nitrincola</taxon>
    </lineage>
</organism>
<dbReference type="CDD" id="cd01140">
    <property type="entry name" value="FatB"/>
    <property type="match status" value="1"/>
</dbReference>
<dbReference type="PROSITE" id="PS50983">
    <property type="entry name" value="FE_B12_PBP"/>
    <property type="match status" value="1"/>
</dbReference>
<comment type="caution">
    <text evidence="7">The sequence shown here is derived from an EMBL/GenBank/DDBJ whole genome shotgun (WGS) entry which is preliminary data.</text>
</comment>
<dbReference type="OrthoDB" id="9793175at2"/>
<evidence type="ECO:0000313" key="7">
    <source>
        <dbReference type="EMBL" id="KDE40000.1"/>
    </source>
</evidence>
<evidence type="ECO:0000256" key="3">
    <source>
        <dbReference type="ARBA" id="ARBA00022448"/>
    </source>
</evidence>
<keyword evidence="5" id="KW-0732">Signal</keyword>
<evidence type="ECO:0000256" key="2">
    <source>
        <dbReference type="ARBA" id="ARBA00008814"/>
    </source>
</evidence>
<dbReference type="RefSeq" id="WP_051632655.1">
    <property type="nucleotide sequence ID" value="NZ_JMSZ01000021.1"/>
</dbReference>
<keyword evidence="3" id="KW-0813">Transport</keyword>
<dbReference type="PATRIC" id="fig|267850.7.peg.1615"/>
<dbReference type="SUPFAM" id="SSF53807">
    <property type="entry name" value="Helical backbone' metal receptor"/>
    <property type="match status" value="1"/>
</dbReference>
<dbReference type="InterPro" id="IPR002491">
    <property type="entry name" value="ABC_transptr_periplasmic_BD"/>
</dbReference>
<dbReference type="EMBL" id="JMSZ01000021">
    <property type="protein sequence ID" value="KDE40000.1"/>
    <property type="molecule type" value="Genomic_DNA"/>
</dbReference>
<dbReference type="Proteomes" id="UP000027318">
    <property type="component" value="Unassembled WGS sequence"/>
</dbReference>
<evidence type="ECO:0000256" key="1">
    <source>
        <dbReference type="ARBA" id="ARBA00004196"/>
    </source>
</evidence>
<proteinExistence type="inferred from homology"/>
<dbReference type="InterPro" id="IPR033870">
    <property type="entry name" value="FatB"/>
</dbReference>
<dbReference type="PANTHER" id="PTHR30532">
    <property type="entry name" value="IRON III DICITRATE-BINDING PERIPLASMIC PROTEIN"/>
    <property type="match status" value="1"/>
</dbReference>
<reference evidence="7 8" key="1">
    <citation type="journal article" date="2005" name="Int. J. Syst. Evol. Microbiol.">
        <title>Nitrincola lacisaponensis gen. nov., sp. nov., a novel alkaliphilic bacterium isolated from an alkaline, saline lake.</title>
        <authorList>
            <person name="Dimitriu P.A."/>
            <person name="Shukla S.K."/>
            <person name="Conradt J."/>
            <person name="Marquez M.C."/>
            <person name="Ventosa A."/>
            <person name="Maglia A."/>
            <person name="Peyton B.M."/>
            <person name="Pinkart H.C."/>
            <person name="Mormile M.R."/>
        </authorList>
    </citation>
    <scope>NUCLEOTIDE SEQUENCE [LARGE SCALE GENOMIC DNA]</scope>
    <source>
        <strain evidence="7 8">4CA</strain>
    </source>
</reference>
<evidence type="ECO:0000259" key="6">
    <source>
        <dbReference type="PROSITE" id="PS50983"/>
    </source>
</evidence>
<dbReference type="AlphaFoldDB" id="A0A063Y4F6"/>
<dbReference type="GO" id="GO:0030288">
    <property type="term" value="C:outer membrane-bounded periplasmic space"/>
    <property type="evidence" value="ECO:0007669"/>
    <property type="project" value="TreeGrafter"/>
</dbReference>
<evidence type="ECO:0000256" key="4">
    <source>
        <dbReference type="ARBA" id="ARBA00022496"/>
    </source>
</evidence>
<keyword evidence="4" id="KW-0406">Ion transport</keyword>
<dbReference type="InterPro" id="IPR051313">
    <property type="entry name" value="Bact_iron-sidero_bind"/>
</dbReference>
<gene>
    <name evidence="7" type="ORF">ADINL_1637</name>
</gene>
<comment type="similarity">
    <text evidence="2">Belongs to the bacterial solute-binding protein 8 family.</text>
</comment>
<accession>A0A063Y4F6</accession>
<sequence length="303" mass="33379">MPSFRKAILAIVLSLCLVGAAVAEIRVQHKQGELQLQQVPQRVVTFDIGVLDSLDALGIDVLGVPKDFLPPHLAHYADARYQQIGSLFEPDFEALAALQPDLIIIGGRSAPSYRQLNRLAPTLDLSHEFTDFLPDFYRNMRILGQVFDKEAEVEARLAQIDAQLEDTRALAEHVENGLVIITSGGRVSANGQGSRTGWLHEHLGIVPAADNLKEGTHGDPVSFEFILKTDPDYLFVLDRDSAINAGTDAARALLDNELIHQTRAWQNNRVIYLNPQIWYVTVAGLNATPAMIEEVHDALDGAH</sequence>
<dbReference type="Gene3D" id="3.40.50.1980">
    <property type="entry name" value="Nitrogenase molybdenum iron protein domain"/>
    <property type="match status" value="2"/>
</dbReference>
<feature type="domain" description="Fe/B12 periplasmic-binding" evidence="6">
    <location>
        <begin position="42"/>
        <end position="303"/>
    </location>
</feature>
<dbReference type="STRING" id="267850.ADINL_1637"/>